<dbReference type="SMART" id="SM00174">
    <property type="entry name" value="RHO"/>
    <property type="match status" value="1"/>
</dbReference>
<dbReference type="InterPro" id="IPR027417">
    <property type="entry name" value="P-loop_NTPase"/>
</dbReference>
<dbReference type="PANTHER" id="PTHR47978">
    <property type="match status" value="1"/>
</dbReference>
<gene>
    <name evidence="4" type="ORF">DGYR_LOCUS2071</name>
</gene>
<proteinExistence type="inferred from homology"/>
<dbReference type="InterPro" id="IPR005225">
    <property type="entry name" value="Small_GTP-bd"/>
</dbReference>
<evidence type="ECO:0000256" key="1">
    <source>
        <dbReference type="ARBA" id="ARBA00006270"/>
    </source>
</evidence>
<evidence type="ECO:0000256" key="3">
    <source>
        <dbReference type="SAM" id="MobiDB-lite"/>
    </source>
</evidence>
<dbReference type="EMBL" id="CAJFCJ010000003">
    <property type="protein sequence ID" value="CAD5113022.1"/>
    <property type="molecule type" value="Genomic_DNA"/>
</dbReference>
<evidence type="ECO:0000313" key="4">
    <source>
        <dbReference type="EMBL" id="CAD5113022.1"/>
    </source>
</evidence>
<organism evidence="4 5">
    <name type="scientific">Dimorphilus gyrociliatus</name>
    <dbReference type="NCBI Taxonomy" id="2664684"/>
    <lineage>
        <taxon>Eukaryota</taxon>
        <taxon>Metazoa</taxon>
        <taxon>Spiralia</taxon>
        <taxon>Lophotrochozoa</taxon>
        <taxon>Annelida</taxon>
        <taxon>Polychaeta</taxon>
        <taxon>Polychaeta incertae sedis</taxon>
        <taxon>Dinophilidae</taxon>
        <taxon>Dimorphilus</taxon>
    </lineage>
</organism>
<feature type="compositionally biased region" description="Basic and acidic residues" evidence="3">
    <location>
        <begin position="179"/>
        <end position="190"/>
    </location>
</feature>
<accession>A0A7I8VCN7</accession>
<dbReference type="NCBIfam" id="TIGR00231">
    <property type="entry name" value="small_GTP"/>
    <property type="match status" value="1"/>
</dbReference>
<dbReference type="Gene3D" id="3.40.50.300">
    <property type="entry name" value="P-loop containing nucleotide triphosphate hydrolases"/>
    <property type="match status" value="1"/>
</dbReference>
<feature type="compositionally biased region" description="Polar residues" evidence="3">
    <location>
        <begin position="161"/>
        <end position="177"/>
    </location>
</feature>
<dbReference type="InterPro" id="IPR001806">
    <property type="entry name" value="Small_GTPase"/>
</dbReference>
<dbReference type="SMART" id="SM00173">
    <property type="entry name" value="RAS"/>
    <property type="match status" value="1"/>
</dbReference>
<dbReference type="OrthoDB" id="63533at2759"/>
<dbReference type="PROSITE" id="PS51419">
    <property type="entry name" value="RAB"/>
    <property type="match status" value="1"/>
</dbReference>
<dbReference type="PROSITE" id="PS51421">
    <property type="entry name" value="RAS"/>
    <property type="match status" value="1"/>
</dbReference>
<evidence type="ECO:0000313" key="5">
    <source>
        <dbReference type="Proteomes" id="UP000549394"/>
    </source>
</evidence>
<sequence>MAEKFLEAKVVLLGTQGMLRIHLDNPNDKLKLKNCNIRLQVWDTAGQERFRSMAPLYYRNANAAILVFDITNRYTFDDVHVWVEEVRKNATGHLDLILIGNKSDLEEDRQVNEKEAETYANTIGAKYLSTSALTNEGISQIFTDIGFCLLETKQSKDSKNTENGNTKEPLNLNNGTYGSEEKTEKSSCCK</sequence>
<dbReference type="AlphaFoldDB" id="A0A7I8VCN7"/>
<comment type="caution">
    <text evidence="4">The sequence shown here is derived from an EMBL/GenBank/DDBJ whole genome shotgun (WGS) entry which is preliminary data.</text>
</comment>
<comment type="similarity">
    <text evidence="1">Belongs to the small GTPase superfamily. Rab family.</text>
</comment>
<dbReference type="Pfam" id="PF00071">
    <property type="entry name" value="Ras"/>
    <property type="match status" value="1"/>
</dbReference>
<dbReference type="Proteomes" id="UP000549394">
    <property type="component" value="Unassembled WGS sequence"/>
</dbReference>
<dbReference type="SUPFAM" id="SSF52540">
    <property type="entry name" value="P-loop containing nucleoside triphosphate hydrolases"/>
    <property type="match status" value="1"/>
</dbReference>
<dbReference type="GO" id="GO:0005525">
    <property type="term" value="F:GTP binding"/>
    <property type="evidence" value="ECO:0007669"/>
    <property type="project" value="InterPro"/>
</dbReference>
<dbReference type="SMART" id="SM00175">
    <property type="entry name" value="RAB"/>
    <property type="match status" value="1"/>
</dbReference>
<feature type="region of interest" description="Disordered" evidence="3">
    <location>
        <begin position="156"/>
        <end position="190"/>
    </location>
</feature>
<reference evidence="4 5" key="1">
    <citation type="submission" date="2020-08" db="EMBL/GenBank/DDBJ databases">
        <authorList>
            <person name="Hejnol A."/>
        </authorList>
    </citation>
    <scope>NUCLEOTIDE SEQUENCE [LARGE SCALE GENOMIC DNA]</scope>
</reference>
<keyword evidence="2" id="KW-0547">Nucleotide-binding</keyword>
<name>A0A7I8VCN7_9ANNE</name>
<evidence type="ECO:0000256" key="2">
    <source>
        <dbReference type="ARBA" id="ARBA00022741"/>
    </source>
</evidence>
<dbReference type="CDD" id="cd00154">
    <property type="entry name" value="Rab"/>
    <property type="match status" value="1"/>
</dbReference>
<dbReference type="GO" id="GO:0003924">
    <property type="term" value="F:GTPase activity"/>
    <property type="evidence" value="ECO:0007669"/>
    <property type="project" value="InterPro"/>
</dbReference>
<protein>
    <submittedName>
        <fullName evidence="4">DgyrCDS2224</fullName>
    </submittedName>
</protein>
<dbReference type="PRINTS" id="PR00449">
    <property type="entry name" value="RASTRNSFRMNG"/>
</dbReference>
<dbReference type="FunFam" id="3.40.50.300:FF:001447">
    <property type="entry name" value="Ras-related protein Rab-1B"/>
    <property type="match status" value="1"/>
</dbReference>
<keyword evidence="5" id="KW-1185">Reference proteome</keyword>